<keyword evidence="3" id="KW-0808">Transferase</keyword>
<dbReference type="PANTHER" id="PTHR14957:SF1">
    <property type="entry name" value="UBIQUITIN-LIKE-CONJUGATING ENZYME ATG10"/>
    <property type="match status" value="1"/>
</dbReference>
<proteinExistence type="evidence at transcript level"/>
<dbReference type="AlphaFoldDB" id="A0A2S1BJI6"/>
<sequence length="165" mass="19487">MNIDRYFKEINEFYHDLKVDRTKIWYTVQHNSCKSSFEIYTKSCLQNSKCEEFELCKIEYRIGYSVSFAAPILYIRAENENGNSFGYDQFKSLLIQFSFDSEYFKYLVQVEHPFLGLPYFSMHPCQTNEALNQLTKALPLSFEGRQNSVKLWALLFGNLFRLGIS</sequence>
<evidence type="ECO:0000256" key="4">
    <source>
        <dbReference type="ARBA" id="ARBA00022786"/>
    </source>
</evidence>
<dbReference type="Gene3D" id="3.30.1460.50">
    <property type="match status" value="1"/>
</dbReference>
<keyword evidence="5" id="KW-0072">Autophagy</keyword>
<evidence type="ECO:0000256" key="3">
    <source>
        <dbReference type="ARBA" id="ARBA00022679"/>
    </source>
</evidence>
<dbReference type="GO" id="GO:0000045">
    <property type="term" value="P:autophagosome assembly"/>
    <property type="evidence" value="ECO:0007669"/>
    <property type="project" value="TreeGrafter"/>
</dbReference>
<evidence type="ECO:0000313" key="7">
    <source>
        <dbReference type="EMBL" id="AWD06776.1"/>
    </source>
</evidence>
<dbReference type="GO" id="GO:0000422">
    <property type="term" value="P:autophagy of mitochondrion"/>
    <property type="evidence" value="ECO:0007669"/>
    <property type="project" value="TreeGrafter"/>
</dbReference>
<comment type="similarity">
    <text evidence="1">Belongs to the ATG10 family.</text>
</comment>
<protein>
    <recommendedName>
        <fullName evidence="2">Ubiquitin-like-conjugating enzyme ATG10</fullName>
    </recommendedName>
    <alternativeName>
        <fullName evidence="6">Autophagy-related protein 10</fullName>
    </alternativeName>
</protein>
<reference evidence="7" key="1">
    <citation type="submission" date="2017-12" db="EMBL/GenBank/DDBJ databases">
        <title>Identification of a autophagy-related gene DjAtg10 in planarian.</title>
        <authorList>
            <person name="Ma K."/>
            <person name="Song G."/>
            <person name="Wu M."/>
            <person name="Chen G."/>
        </authorList>
    </citation>
    <scope>NUCLEOTIDE SEQUENCE</scope>
</reference>
<dbReference type="InterPro" id="IPR007135">
    <property type="entry name" value="Atg3/Atg10"/>
</dbReference>
<dbReference type="PANTHER" id="PTHR14957">
    <property type="entry name" value="UBIQUITIN-LIKE-CONJUGATING ENZYME ATG10"/>
    <property type="match status" value="1"/>
</dbReference>
<dbReference type="EMBL" id="MG599485">
    <property type="protein sequence ID" value="AWD06776.1"/>
    <property type="molecule type" value="mRNA"/>
</dbReference>
<evidence type="ECO:0000256" key="5">
    <source>
        <dbReference type="ARBA" id="ARBA00023006"/>
    </source>
</evidence>
<dbReference type="GO" id="GO:0005829">
    <property type="term" value="C:cytosol"/>
    <property type="evidence" value="ECO:0007669"/>
    <property type="project" value="TreeGrafter"/>
</dbReference>
<name>A0A2S1BJI6_DUGJA</name>
<dbReference type="GO" id="GO:0061651">
    <property type="term" value="F:Atg12 conjugating enzyme activity"/>
    <property type="evidence" value="ECO:0007669"/>
    <property type="project" value="TreeGrafter"/>
</dbReference>
<evidence type="ECO:0000256" key="6">
    <source>
        <dbReference type="ARBA" id="ARBA00029833"/>
    </source>
</evidence>
<accession>A0A2S1BJI6</accession>
<evidence type="ECO:0000256" key="2">
    <source>
        <dbReference type="ARBA" id="ARBA00021099"/>
    </source>
</evidence>
<keyword evidence="4" id="KW-0833">Ubl conjugation pathway</keyword>
<dbReference type="GO" id="GO:0032446">
    <property type="term" value="P:protein modification by small protein conjugation"/>
    <property type="evidence" value="ECO:0007669"/>
    <property type="project" value="TreeGrafter"/>
</dbReference>
<organism evidence="7">
    <name type="scientific">Dugesia japonica</name>
    <name type="common">Planarian</name>
    <dbReference type="NCBI Taxonomy" id="6161"/>
    <lineage>
        <taxon>Eukaryota</taxon>
        <taxon>Metazoa</taxon>
        <taxon>Spiralia</taxon>
        <taxon>Lophotrochozoa</taxon>
        <taxon>Platyhelminthes</taxon>
        <taxon>Rhabditophora</taxon>
        <taxon>Seriata</taxon>
        <taxon>Tricladida</taxon>
        <taxon>Continenticola</taxon>
        <taxon>Geoplanoidea</taxon>
        <taxon>Dugesiidae</taxon>
        <taxon>Dugesia</taxon>
    </lineage>
</organism>
<dbReference type="Pfam" id="PF03987">
    <property type="entry name" value="Autophagy_act_C"/>
    <property type="match status" value="1"/>
</dbReference>
<evidence type="ECO:0000256" key="1">
    <source>
        <dbReference type="ARBA" id="ARBA00005696"/>
    </source>
</evidence>